<dbReference type="InterPro" id="IPR006311">
    <property type="entry name" value="TAT_signal"/>
</dbReference>
<feature type="region of interest" description="Disordered" evidence="1">
    <location>
        <begin position="1"/>
        <end position="34"/>
    </location>
</feature>
<dbReference type="OrthoDB" id="2496562at2"/>
<evidence type="ECO:0000313" key="4">
    <source>
        <dbReference type="EMBL" id="RKN86089.1"/>
    </source>
</evidence>
<evidence type="ECO:0000256" key="2">
    <source>
        <dbReference type="SAM" id="Phobius"/>
    </source>
</evidence>
<gene>
    <name evidence="4" type="ORF">D7M11_03490</name>
</gene>
<feature type="domain" description="Rhamnogalacturonase A/B/Epimerase-like pectate lyase" evidence="3">
    <location>
        <begin position="190"/>
        <end position="267"/>
    </location>
</feature>
<feature type="compositionally biased region" description="Basic and acidic residues" evidence="1">
    <location>
        <begin position="1"/>
        <end position="17"/>
    </location>
</feature>
<proteinExistence type="predicted"/>
<keyword evidence="2" id="KW-0812">Transmembrane</keyword>
<sequence>MEGDNHNKHDVKCETVGKGDQNQAGLPGSDESKAGKSISRRALVASMGMAGVALATGGLLQSSAFALGQGSTTTDSTYNPLKSANGNAVGIRTVAEQVVDERVPSMIQAQVPTMATALIDESCVLKITIAELRSMSGTPAGSVYYVTDPDKEGVFIYDPADTASLDNMGTVIVSTAGARFKRVLENRIASVRWFGAVGNGTTDDTVAIQNALDAISSGDILYFPPGTYSISKVFVNTAGITLDGTGTIKATSGFYLKEGDFEARNLNFVASAYSTQARAISMGPADVEGRSRDVKGIKIHNCSFSGFFYSVDMRGGEYEYSGPPQYYLHNVEIIGCTSVAPVGSNAGHFQNTQTYNTTIMNCKTYNGQNATSYNFIQSNGWLKVIGNYDDNNSYGSCEVENNSSRAVIAGNTFRKKVWIDDSSNVTITGNVIEESIYLTVQSLDLESIIVTGNITNRIRIEQFGTTQNLAAKGRHIKISENIINGTSGNYGIFITGLGNDRFEDIELSGNMITGTYSSGKIGIVRSSGIKVLARDNIVNGTFVISGSGGTVNGVGNVGASYSGARNRLAASYNDVEYDGVVLLSPNGSKYKVKVSDSGTLSTEAL</sequence>
<dbReference type="PROSITE" id="PS51318">
    <property type="entry name" value="TAT"/>
    <property type="match status" value="1"/>
</dbReference>
<keyword evidence="5" id="KW-1185">Reference proteome</keyword>
<dbReference type="Gene3D" id="2.160.20.10">
    <property type="entry name" value="Single-stranded right-handed beta-helix, Pectin lyase-like"/>
    <property type="match status" value="1"/>
</dbReference>
<accession>A0A3B0CQ91</accession>
<feature type="transmembrane region" description="Helical" evidence="2">
    <location>
        <begin position="42"/>
        <end position="60"/>
    </location>
</feature>
<reference evidence="4 5" key="1">
    <citation type="journal article" date="2007" name="Int. J. Syst. Evol. Microbiol.">
        <title>Paenibacillus ginsengarvi sp. nov., isolated from soil from ginseng cultivation.</title>
        <authorList>
            <person name="Yoon M.H."/>
            <person name="Ten L.N."/>
            <person name="Im W.T."/>
        </authorList>
    </citation>
    <scope>NUCLEOTIDE SEQUENCE [LARGE SCALE GENOMIC DNA]</scope>
    <source>
        <strain evidence="4 5">KCTC 13059</strain>
    </source>
</reference>
<dbReference type="Proteomes" id="UP000282311">
    <property type="component" value="Unassembled WGS sequence"/>
</dbReference>
<dbReference type="InterPro" id="IPR012334">
    <property type="entry name" value="Pectin_lyas_fold"/>
</dbReference>
<dbReference type="Pfam" id="PF12708">
    <property type="entry name" value="Pect-lyase_RHGA_epim"/>
    <property type="match status" value="1"/>
</dbReference>
<keyword evidence="2" id="KW-1133">Transmembrane helix</keyword>
<evidence type="ECO:0000256" key="1">
    <source>
        <dbReference type="SAM" id="MobiDB-lite"/>
    </source>
</evidence>
<dbReference type="EMBL" id="RBAH01000002">
    <property type="protein sequence ID" value="RKN86089.1"/>
    <property type="molecule type" value="Genomic_DNA"/>
</dbReference>
<dbReference type="RefSeq" id="WP_120745781.1">
    <property type="nucleotide sequence ID" value="NZ_RBAH01000002.1"/>
</dbReference>
<dbReference type="InterPro" id="IPR024535">
    <property type="entry name" value="RHGA/B-epi-like_pectate_lyase"/>
</dbReference>
<dbReference type="SUPFAM" id="SSF51126">
    <property type="entry name" value="Pectin lyase-like"/>
    <property type="match status" value="1"/>
</dbReference>
<dbReference type="AlphaFoldDB" id="A0A3B0CQ91"/>
<keyword evidence="2" id="KW-0472">Membrane</keyword>
<evidence type="ECO:0000313" key="5">
    <source>
        <dbReference type="Proteomes" id="UP000282311"/>
    </source>
</evidence>
<protein>
    <recommendedName>
        <fullName evidence="3">Rhamnogalacturonase A/B/Epimerase-like pectate lyase domain-containing protein</fullName>
    </recommendedName>
</protein>
<comment type="caution">
    <text evidence="4">The sequence shown here is derived from an EMBL/GenBank/DDBJ whole genome shotgun (WGS) entry which is preliminary data.</text>
</comment>
<dbReference type="InterPro" id="IPR011050">
    <property type="entry name" value="Pectin_lyase_fold/virulence"/>
</dbReference>
<name>A0A3B0CQ91_9BACL</name>
<evidence type="ECO:0000259" key="3">
    <source>
        <dbReference type="Pfam" id="PF12708"/>
    </source>
</evidence>
<organism evidence="4 5">
    <name type="scientific">Paenibacillus ginsengarvi</name>
    <dbReference type="NCBI Taxonomy" id="400777"/>
    <lineage>
        <taxon>Bacteria</taxon>
        <taxon>Bacillati</taxon>
        <taxon>Bacillota</taxon>
        <taxon>Bacilli</taxon>
        <taxon>Bacillales</taxon>
        <taxon>Paenibacillaceae</taxon>
        <taxon>Paenibacillus</taxon>
    </lineage>
</organism>